<name>A0A1G9GST5_9BACL</name>
<dbReference type="SUPFAM" id="SSF56091">
    <property type="entry name" value="DNA ligase/mRNA capping enzyme, catalytic domain"/>
    <property type="match status" value="1"/>
</dbReference>
<dbReference type="Proteomes" id="UP000182783">
    <property type="component" value="Unassembled WGS sequence"/>
</dbReference>
<dbReference type="InterPro" id="IPR012310">
    <property type="entry name" value="DNA_ligase_ATP-dep_cent"/>
</dbReference>
<evidence type="ECO:0000259" key="4">
    <source>
        <dbReference type="PROSITE" id="PS50160"/>
    </source>
</evidence>
<keyword evidence="2 6" id="KW-0436">Ligase</keyword>
<dbReference type="Proteomes" id="UP000070252">
    <property type="component" value="Unassembled WGS sequence"/>
</dbReference>
<dbReference type="InterPro" id="IPR050191">
    <property type="entry name" value="ATP-dep_DNA_ligase"/>
</dbReference>
<reference evidence="6 8" key="2">
    <citation type="submission" date="2016-10" db="EMBL/GenBank/DDBJ databases">
        <authorList>
            <person name="de Groot N.N."/>
        </authorList>
    </citation>
    <scope>NUCLEOTIDE SEQUENCE [LARGE SCALE GENOMIC DNA]</scope>
    <source>
        <strain evidence="6 8">CGMCC 1.10239</strain>
    </source>
</reference>
<evidence type="ECO:0000313" key="7">
    <source>
        <dbReference type="Proteomes" id="UP000070252"/>
    </source>
</evidence>
<dbReference type="Pfam" id="PF01068">
    <property type="entry name" value="DNA_ligase_A_M"/>
    <property type="match status" value="1"/>
</dbReference>
<dbReference type="EMBL" id="LIPY01000116">
    <property type="protein sequence ID" value="KWX73889.1"/>
    <property type="molecule type" value="Genomic_DNA"/>
</dbReference>
<dbReference type="PROSITE" id="PS50160">
    <property type="entry name" value="DNA_LIGASE_A3"/>
    <property type="match status" value="1"/>
</dbReference>
<evidence type="ECO:0000256" key="3">
    <source>
        <dbReference type="ARBA" id="ARBA00034003"/>
    </source>
</evidence>
<organism evidence="6 8">
    <name type="scientific">Paenibacillus jilunlii</name>
    <dbReference type="NCBI Taxonomy" id="682956"/>
    <lineage>
        <taxon>Bacteria</taxon>
        <taxon>Bacillati</taxon>
        <taxon>Bacillota</taxon>
        <taxon>Bacilli</taxon>
        <taxon>Bacillales</taxon>
        <taxon>Paenibacillaceae</taxon>
        <taxon>Paenibacillus</taxon>
    </lineage>
</organism>
<comment type="similarity">
    <text evidence="1">Belongs to the ATP-dependent DNA ligase family.</text>
</comment>
<dbReference type="Gene3D" id="3.30.1490.70">
    <property type="match status" value="1"/>
</dbReference>
<sequence>MFISPMLLQTAPRPFSHSDFIYEPKVDGHRLIYSQQAGKVRLYTRHNNDCTRQYPEINGSTSALFPHDITLDGEIACVDPVTGAVDIEAVTSRLNTKRADKIRRLMERLPVTYVVFDILRYKSEDLRKRPLMERKAILASLALPNVHFGVIPYVEGVGEALFAQMQARAMEGVVAKRKDSVYETDRRSAQWQKIINWSYADVYLSGYKKSEFGWLAAVPDNRGKMRPAGVIEYGPSPEHKKAFYNVVKPLVTGEDRDYVYVEPRVCARVKMRNWTRAGMLRSPVFTEFIV</sequence>
<proteinExistence type="inferred from homology"/>
<evidence type="ECO:0000256" key="2">
    <source>
        <dbReference type="ARBA" id="ARBA00022598"/>
    </source>
</evidence>
<evidence type="ECO:0000313" key="6">
    <source>
        <dbReference type="EMBL" id="SDL03333.1"/>
    </source>
</evidence>
<dbReference type="SUPFAM" id="SSF50249">
    <property type="entry name" value="Nucleic acid-binding proteins"/>
    <property type="match status" value="1"/>
</dbReference>
<dbReference type="PANTHER" id="PTHR45674:SF4">
    <property type="entry name" value="DNA LIGASE 1"/>
    <property type="match status" value="1"/>
</dbReference>
<dbReference type="AlphaFoldDB" id="A0A1G9GST5"/>
<reference evidence="5 7" key="1">
    <citation type="submission" date="2015-08" db="EMBL/GenBank/DDBJ databases">
        <title>Genome of Paenibacillus jilunlii.</title>
        <authorList>
            <person name="Sant'Anna F.H."/>
            <person name="Ambrosini A."/>
            <person name="Souza R."/>
            <person name="Bach E."/>
            <person name="Fernandes G."/>
            <person name="Balsanelli E."/>
            <person name="Baura V.A."/>
            <person name="Pedrosa F.O."/>
            <person name="Souza E.M."/>
            <person name="Passaglia L."/>
        </authorList>
    </citation>
    <scope>NUCLEOTIDE SEQUENCE [LARGE SCALE GENOMIC DNA]</scope>
    <source>
        <strain evidence="5 7">DSM 23019</strain>
    </source>
</reference>
<dbReference type="GO" id="GO:0003910">
    <property type="term" value="F:DNA ligase (ATP) activity"/>
    <property type="evidence" value="ECO:0007669"/>
    <property type="project" value="UniProtKB-EC"/>
</dbReference>
<dbReference type="GO" id="GO:0006281">
    <property type="term" value="P:DNA repair"/>
    <property type="evidence" value="ECO:0007669"/>
    <property type="project" value="InterPro"/>
</dbReference>
<dbReference type="NCBIfam" id="NF005796">
    <property type="entry name" value="PRK07636.1"/>
    <property type="match status" value="1"/>
</dbReference>
<keyword evidence="7" id="KW-1185">Reference proteome</keyword>
<dbReference type="InterPro" id="IPR012340">
    <property type="entry name" value="NA-bd_OB-fold"/>
</dbReference>
<protein>
    <submittedName>
        <fullName evidence="5">ATP-dependent DNA ligase</fullName>
    </submittedName>
    <submittedName>
        <fullName evidence="6">DNA ligase-1</fullName>
    </submittedName>
</protein>
<dbReference type="OrthoDB" id="5503604at2"/>
<evidence type="ECO:0000256" key="1">
    <source>
        <dbReference type="ARBA" id="ARBA00007572"/>
    </source>
</evidence>
<evidence type="ECO:0000313" key="8">
    <source>
        <dbReference type="Proteomes" id="UP000182783"/>
    </source>
</evidence>
<feature type="domain" description="ATP-dependent DNA ligase family profile" evidence="4">
    <location>
        <begin position="104"/>
        <end position="194"/>
    </location>
</feature>
<dbReference type="Gene3D" id="2.40.50.140">
    <property type="entry name" value="Nucleic acid-binding proteins"/>
    <property type="match status" value="1"/>
</dbReference>
<dbReference type="GO" id="GO:0005524">
    <property type="term" value="F:ATP binding"/>
    <property type="evidence" value="ECO:0007669"/>
    <property type="project" value="InterPro"/>
</dbReference>
<accession>A0A1G9GST5</accession>
<comment type="catalytic activity">
    <reaction evidence="3">
        <text>ATP + (deoxyribonucleotide)n-3'-hydroxyl + 5'-phospho-(deoxyribonucleotide)m = (deoxyribonucleotide)n+m + AMP + diphosphate.</text>
        <dbReference type="EC" id="6.5.1.1"/>
    </reaction>
</comment>
<dbReference type="EMBL" id="FNGM01000001">
    <property type="protein sequence ID" value="SDL03333.1"/>
    <property type="molecule type" value="Genomic_DNA"/>
</dbReference>
<gene>
    <name evidence="5" type="ORF">AML91_16680</name>
    <name evidence="6" type="ORF">SAMN05216191_101537</name>
</gene>
<dbReference type="RefSeq" id="WP_062524018.1">
    <property type="nucleotide sequence ID" value="NZ_CP048429.1"/>
</dbReference>
<dbReference type="CDD" id="cd07906">
    <property type="entry name" value="Adenylation_DNA_ligase_LigD_LigC"/>
    <property type="match status" value="1"/>
</dbReference>
<dbReference type="Gene3D" id="3.30.470.30">
    <property type="entry name" value="DNA ligase/mRNA capping enzyme"/>
    <property type="match status" value="1"/>
</dbReference>
<evidence type="ECO:0000313" key="5">
    <source>
        <dbReference type="EMBL" id="KWX73889.1"/>
    </source>
</evidence>
<dbReference type="PANTHER" id="PTHR45674">
    <property type="entry name" value="DNA LIGASE 1/3 FAMILY MEMBER"/>
    <property type="match status" value="1"/>
</dbReference>
<dbReference type="GO" id="GO:0006310">
    <property type="term" value="P:DNA recombination"/>
    <property type="evidence" value="ECO:0007669"/>
    <property type="project" value="InterPro"/>
</dbReference>